<sequence>MNKPERDTHTHTHTHAPSQCGASDKEEEKQELLEHHTSPGASEAAWQSRSRVYSSAGILGADSWIFSCWEKSQFIPRSISLRVMRPAPPAAARSCKNQEFILPAEEPGNMSTPAFTLLNGPL</sequence>
<protein>
    <submittedName>
        <fullName evidence="2">Uncharacterized protein</fullName>
    </submittedName>
</protein>
<keyword evidence="3" id="KW-1185">Reference proteome</keyword>
<name>A0ABV0V130_9TELE</name>
<evidence type="ECO:0000313" key="3">
    <source>
        <dbReference type="Proteomes" id="UP001482620"/>
    </source>
</evidence>
<reference evidence="2 3" key="1">
    <citation type="submission" date="2021-06" db="EMBL/GenBank/DDBJ databases">
        <authorList>
            <person name="Palmer J.M."/>
        </authorList>
    </citation>
    <scope>NUCLEOTIDE SEQUENCE [LARGE SCALE GENOMIC DNA]</scope>
    <source>
        <strain evidence="3">if_2019</strain>
        <tissue evidence="2">Muscle</tissue>
    </source>
</reference>
<comment type="caution">
    <text evidence="2">The sequence shown here is derived from an EMBL/GenBank/DDBJ whole genome shotgun (WGS) entry which is preliminary data.</text>
</comment>
<gene>
    <name evidence="2" type="ORF">ILYODFUR_006871</name>
</gene>
<dbReference type="Proteomes" id="UP001482620">
    <property type="component" value="Unassembled WGS sequence"/>
</dbReference>
<feature type="compositionally biased region" description="Basic and acidic residues" evidence="1">
    <location>
        <begin position="1"/>
        <end position="10"/>
    </location>
</feature>
<accession>A0ABV0V130</accession>
<feature type="region of interest" description="Disordered" evidence="1">
    <location>
        <begin position="1"/>
        <end position="46"/>
    </location>
</feature>
<evidence type="ECO:0000313" key="2">
    <source>
        <dbReference type="EMBL" id="MEQ2251035.1"/>
    </source>
</evidence>
<evidence type="ECO:0000256" key="1">
    <source>
        <dbReference type="SAM" id="MobiDB-lite"/>
    </source>
</evidence>
<feature type="compositionally biased region" description="Basic and acidic residues" evidence="1">
    <location>
        <begin position="23"/>
        <end position="37"/>
    </location>
</feature>
<organism evidence="2 3">
    <name type="scientific">Ilyodon furcidens</name>
    <name type="common">goldbreast splitfin</name>
    <dbReference type="NCBI Taxonomy" id="33524"/>
    <lineage>
        <taxon>Eukaryota</taxon>
        <taxon>Metazoa</taxon>
        <taxon>Chordata</taxon>
        <taxon>Craniata</taxon>
        <taxon>Vertebrata</taxon>
        <taxon>Euteleostomi</taxon>
        <taxon>Actinopterygii</taxon>
        <taxon>Neopterygii</taxon>
        <taxon>Teleostei</taxon>
        <taxon>Neoteleostei</taxon>
        <taxon>Acanthomorphata</taxon>
        <taxon>Ovalentaria</taxon>
        <taxon>Atherinomorphae</taxon>
        <taxon>Cyprinodontiformes</taxon>
        <taxon>Goodeidae</taxon>
        <taxon>Ilyodon</taxon>
    </lineage>
</organism>
<proteinExistence type="predicted"/>
<dbReference type="EMBL" id="JAHRIQ010093114">
    <property type="protein sequence ID" value="MEQ2251035.1"/>
    <property type="molecule type" value="Genomic_DNA"/>
</dbReference>